<reference evidence="2" key="1">
    <citation type="submission" date="2013-02" db="EMBL/GenBank/DDBJ databases">
        <authorList>
            <person name="Hughes D."/>
        </authorList>
    </citation>
    <scope>NUCLEOTIDE SEQUENCE</scope>
    <source>
        <strain>Durham</strain>
        <strain evidence="2">NC isolate 2 -- Noor lab</strain>
    </source>
</reference>
<reference evidence="1" key="2">
    <citation type="submission" date="2015-06" db="UniProtKB">
        <authorList>
            <consortium name="EnsemblMetazoa"/>
        </authorList>
    </citation>
    <scope>IDENTIFICATION</scope>
</reference>
<evidence type="ECO:0000313" key="2">
    <source>
        <dbReference type="Proteomes" id="UP000015102"/>
    </source>
</evidence>
<protein>
    <submittedName>
        <fullName evidence="1">Uncharacterized protein</fullName>
    </submittedName>
</protein>
<sequence length="117" mass="13426">GTEFIIFTDPNPIIFATQHPDNTSPRQLRLLGIISQFSTDIPYKSSLAFKFLAIQNSDKLPQCDTSCDRIRPWVPKTLRKRVIENIYSIAHSERKAILKLIKDIVFLPEEEEKVAAQ</sequence>
<name>T1H4C9_MEGSC</name>
<dbReference type="EMBL" id="CAQQ02092581">
    <property type="status" value="NOT_ANNOTATED_CDS"/>
    <property type="molecule type" value="Genomic_DNA"/>
</dbReference>
<dbReference type="AlphaFoldDB" id="T1H4C9"/>
<dbReference type="HOGENOM" id="CLU_2090799_0_0_1"/>
<keyword evidence="2" id="KW-1185">Reference proteome</keyword>
<organism evidence="1 2">
    <name type="scientific">Megaselia scalaris</name>
    <name type="common">Humpbacked fly</name>
    <name type="synonym">Phora scalaris</name>
    <dbReference type="NCBI Taxonomy" id="36166"/>
    <lineage>
        <taxon>Eukaryota</taxon>
        <taxon>Metazoa</taxon>
        <taxon>Ecdysozoa</taxon>
        <taxon>Arthropoda</taxon>
        <taxon>Hexapoda</taxon>
        <taxon>Insecta</taxon>
        <taxon>Pterygota</taxon>
        <taxon>Neoptera</taxon>
        <taxon>Endopterygota</taxon>
        <taxon>Diptera</taxon>
        <taxon>Brachycera</taxon>
        <taxon>Muscomorpha</taxon>
        <taxon>Platypezoidea</taxon>
        <taxon>Phoridae</taxon>
        <taxon>Megaseliini</taxon>
        <taxon>Megaselia</taxon>
    </lineage>
</organism>
<accession>T1H4C9</accession>
<proteinExistence type="predicted"/>
<dbReference type="EnsemblMetazoa" id="MESCA011138-RA">
    <property type="protein sequence ID" value="MESCA011138-PA"/>
    <property type="gene ID" value="MESCA011138"/>
</dbReference>
<dbReference type="Proteomes" id="UP000015102">
    <property type="component" value="Unassembled WGS sequence"/>
</dbReference>
<evidence type="ECO:0000313" key="1">
    <source>
        <dbReference type="EnsemblMetazoa" id="MESCA011138-PA"/>
    </source>
</evidence>